<evidence type="ECO:0000259" key="7">
    <source>
        <dbReference type="PROSITE" id="PS50059"/>
    </source>
</evidence>
<keyword evidence="4 5" id="KW-0413">Isomerase</keyword>
<dbReference type="Gene3D" id="3.10.50.40">
    <property type="match status" value="1"/>
</dbReference>
<dbReference type="PANTHER" id="PTHR43811:SF19">
    <property type="entry name" value="39 KDA FK506-BINDING NUCLEAR PROTEIN"/>
    <property type="match status" value="1"/>
</dbReference>
<dbReference type="GO" id="GO:0006457">
    <property type="term" value="P:protein folding"/>
    <property type="evidence" value="ECO:0007669"/>
    <property type="project" value="InterPro"/>
</dbReference>
<organism evidence="8 9">
    <name type="scientific">Candidatus Avibacteroides avistercoris</name>
    <dbReference type="NCBI Taxonomy" id="2840690"/>
    <lineage>
        <taxon>Bacteria</taxon>
        <taxon>Pseudomonadati</taxon>
        <taxon>Bacteroidota</taxon>
        <taxon>Bacteroidia</taxon>
        <taxon>Bacteroidales</taxon>
        <taxon>Bacteroidaceae</taxon>
        <taxon>Bacteroidaceae incertae sedis</taxon>
        <taxon>Candidatus Avibacteroides</taxon>
    </lineage>
</organism>
<dbReference type="InterPro" id="IPR036944">
    <property type="entry name" value="PPIase_FKBP_N_sf"/>
</dbReference>
<reference evidence="8" key="1">
    <citation type="journal article" date="2021" name="PeerJ">
        <title>Extensive microbial diversity within the chicken gut microbiome revealed by metagenomics and culture.</title>
        <authorList>
            <person name="Gilroy R."/>
            <person name="Ravi A."/>
            <person name="Getino M."/>
            <person name="Pursley I."/>
            <person name="Horton D.L."/>
            <person name="Alikhan N.F."/>
            <person name="Baker D."/>
            <person name="Gharbi K."/>
            <person name="Hall N."/>
            <person name="Watson M."/>
            <person name="Adriaenssens E.M."/>
            <person name="Foster-Nyarko E."/>
            <person name="Jarju S."/>
            <person name="Secka A."/>
            <person name="Antonio M."/>
            <person name="Oren A."/>
            <person name="Chaudhuri R.R."/>
            <person name="La Ragione R."/>
            <person name="Hildebrand F."/>
            <person name="Pallen M.J."/>
        </authorList>
    </citation>
    <scope>NUCLEOTIDE SEQUENCE</scope>
    <source>
        <strain evidence="8">MalCec1-1739</strain>
    </source>
</reference>
<evidence type="ECO:0000256" key="2">
    <source>
        <dbReference type="ARBA" id="ARBA00006577"/>
    </source>
</evidence>
<accession>A0A9D2ZUC4</accession>
<name>A0A9D2ZUC4_9BACT</name>
<evidence type="ECO:0000256" key="6">
    <source>
        <dbReference type="RuleBase" id="RU003915"/>
    </source>
</evidence>
<evidence type="ECO:0000256" key="1">
    <source>
        <dbReference type="ARBA" id="ARBA00000971"/>
    </source>
</evidence>
<evidence type="ECO:0000256" key="4">
    <source>
        <dbReference type="ARBA" id="ARBA00023235"/>
    </source>
</evidence>
<evidence type="ECO:0000256" key="5">
    <source>
        <dbReference type="PROSITE-ProRule" id="PRU00277"/>
    </source>
</evidence>
<evidence type="ECO:0000256" key="3">
    <source>
        <dbReference type="ARBA" id="ARBA00023110"/>
    </source>
</evidence>
<dbReference type="AlphaFoldDB" id="A0A9D2ZUC4"/>
<proteinExistence type="inferred from homology"/>
<keyword evidence="3 5" id="KW-0697">Rotamase</keyword>
<dbReference type="EC" id="5.2.1.8" evidence="6"/>
<dbReference type="Proteomes" id="UP000787625">
    <property type="component" value="Unassembled WGS sequence"/>
</dbReference>
<evidence type="ECO:0000313" key="8">
    <source>
        <dbReference type="EMBL" id="HJD52927.1"/>
    </source>
</evidence>
<dbReference type="InterPro" id="IPR046357">
    <property type="entry name" value="PPIase_dom_sf"/>
</dbReference>
<feature type="domain" description="PPIase FKBP-type" evidence="7">
    <location>
        <begin position="203"/>
        <end position="297"/>
    </location>
</feature>
<dbReference type="GO" id="GO:0003755">
    <property type="term" value="F:peptidyl-prolyl cis-trans isomerase activity"/>
    <property type="evidence" value="ECO:0007669"/>
    <property type="project" value="UniProtKB-UniRule"/>
</dbReference>
<dbReference type="InterPro" id="IPR000774">
    <property type="entry name" value="PPIase_FKBP_N"/>
</dbReference>
<reference evidence="8" key="2">
    <citation type="submission" date="2021-04" db="EMBL/GenBank/DDBJ databases">
        <authorList>
            <person name="Gilroy R."/>
        </authorList>
    </citation>
    <scope>NUCLEOTIDE SEQUENCE</scope>
    <source>
        <strain evidence="8">MalCec1-1739</strain>
    </source>
</reference>
<protein>
    <recommendedName>
        <fullName evidence="6">Peptidyl-prolyl cis-trans isomerase</fullName>
        <ecNumber evidence="6">5.2.1.8</ecNumber>
    </recommendedName>
</protein>
<dbReference type="PANTHER" id="PTHR43811">
    <property type="entry name" value="FKBP-TYPE PEPTIDYL-PROLYL CIS-TRANS ISOMERASE FKPA"/>
    <property type="match status" value="1"/>
</dbReference>
<dbReference type="PROSITE" id="PS50059">
    <property type="entry name" value="FKBP_PPIASE"/>
    <property type="match status" value="1"/>
</dbReference>
<dbReference type="SUPFAM" id="SSF54534">
    <property type="entry name" value="FKBP-like"/>
    <property type="match status" value="1"/>
</dbReference>
<dbReference type="EMBL" id="DWUP01000087">
    <property type="protein sequence ID" value="HJD52927.1"/>
    <property type="molecule type" value="Genomic_DNA"/>
</dbReference>
<dbReference type="Gene3D" id="1.10.287.460">
    <property type="entry name" value="Peptidyl-prolyl cis-trans isomerase, FKBP-type, N-terminal domain"/>
    <property type="match status" value="1"/>
</dbReference>
<dbReference type="InterPro" id="IPR001179">
    <property type="entry name" value="PPIase_FKBP_dom"/>
</dbReference>
<dbReference type="Pfam" id="PF00254">
    <property type="entry name" value="FKBP_C"/>
    <property type="match status" value="1"/>
</dbReference>
<dbReference type="Pfam" id="PF01346">
    <property type="entry name" value="FKBP_N"/>
    <property type="match status" value="1"/>
</dbReference>
<comment type="catalytic activity">
    <reaction evidence="1 5 6">
        <text>[protein]-peptidylproline (omega=180) = [protein]-peptidylproline (omega=0)</text>
        <dbReference type="Rhea" id="RHEA:16237"/>
        <dbReference type="Rhea" id="RHEA-COMP:10747"/>
        <dbReference type="Rhea" id="RHEA-COMP:10748"/>
        <dbReference type="ChEBI" id="CHEBI:83833"/>
        <dbReference type="ChEBI" id="CHEBI:83834"/>
        <dbReference type="EC" id="5.2.1.8"/>
    </reaction>
</comment>
<gene>
    <name evidence="8" type="ORF">IAA93_04285</name>
</gene>
<comment type="caution">
    <text evidence="8">The sequence shown here is derived from an EMBL/GenBank/DDBJ whole genome shotgun (WGS) entry which is preliminary data.</text>
</comment>
<evidence type="ECO:0000313" key="9">
    <source>
        <dbReference type="Proteomes" id="UP000787625"/>
    </source>
</evidence>
<sequence length="297" mass="33215">MKKSLFAVAATAALMGLNSCTGVPKADLATEVDSLSYSIGVVQCDPRMKDMLSGQFEIDSTNYNALIKGFMRGAKSTDNDEIAEIIGFQLGMQFNDKALKRNSAYFFSGDTTKMLNRDDILNAWVTAFKGGDVKISLDSARMFINNFQQKIYEKNMEEQYADWKKRNEEFLAENGKKDGVVTTASGLQYKIVREGKGQIPTDSTELYVTYTGTLVDSTQFDSSYREDRKTKVKKNNPFKTRPDGGIIEGWKEILKTVPVGTKLVLYVPSDLGYGARTMAKIKPFSTLIFEMEISDKK</sequence>
<comment type="similarity">
    <text evidence="2 6">Belongs to the FKBP-type PPIase family.</text>
</comment>